<comment type="caution">
    <text evidence="19">The sequence shown here is derived from an EMBL/GenBank/DDBJ whole genome shotgun (WGS) entry which is preliminary data.</text>
</comment>
<keyword evidence="18" id="KW-0732">Signal</keyword>
<evidence type="ECO:0000256" key="3">
    <source>
        <dbReference type="ARBA" id="ARBA00022475"/>
    </source>
</evidence>
<keyword evidence="4 15" id="KW-0138">CF(0)</keyword>
<evidence type="ECO:0000256" key="17">
    <source>
        <dbReference type="SAM" id="Coils"/>
    </source>
</evidence>
<protein>
    <recommendedName>
        <fullName evidence="15">ATP synthase subunit b</fullName>
    </recommendedName>
    <alternativeName>
        <fullName evidence="15">ATP synthase F(0) sector subunit b</fullName>
    </alternativeName>
    <alternativeName>
        <fullName evidence="15">ATPase subunit I</fullName>
    </alternativeName>
    <alternativeName>
        <fullName evidence="15">F-type ATPase subunit b</fullName>
        <shortName evidence="15">F-ATPase subunit b</shortName>
    </alternativeName>
</protein>
<keyword evidence="10 15" id="KW-0066">ATP synthesis</keyword>
<reference evidence="19 20" key="1">
    <citation type="submission" date="2024-02" db="EMBL/GenBank/DDBJ databases">
        <title>Rhodopirellula caenicola NBRC 110016.</title>
        <authorList>
            <person name="Ichikawa N."/>
            <person name="Katano-Makiyama Y."/>
            <person name="Hidaka K."/>
        </authorList>
    </citation>
    <scope>NUCLEOTIDE SEQUENCE [LARGE SCALE GENOMIC DNA]</scope>
    <source>
        <strain evidence="19 20">NBRC 110016</strain>
    </source>
</reference>
<sequence length="249" mass="26558">MVLKLTRLSVLGFVAAATLGVSPAVSYADEKAKPEVATEASETDHAVLLVAADADVLDEEVVVGDHDHPAAAGDHDEDGHDDAHTPPLLSFDIGSAVCNIAIFLGVLAILSKFVWPPILNGLKAREDKINGDLENAERINAEARSLLSDYQTKLDEAASQVQGMLAEARRDAEANGQRIVADAKAEAERTRDRAIADIETAKKVALADLAGQTSDMAMQVAKSVVGRELRPEDHADLIRQSLDRLPSNN</sequence>
<feature type="signal peptide" evidence="18">
    <location>
        <begin position="1"/>
        <end position="28"/>
    </location>
</feature>
<evidence type="ECO:0000256" key="5">
    <source>
        <dbReference type="ARBA" id="ARBA00022692"/>
    </source>
</evidence>
<dbReference type="InterPro" id="IPR002146">
    <property type="entry name" value="ATP_synth_b/b'su_bac/chlpt"/>
</dbReference>
<evidence type="ECO:0000256" key="15">
    <source>
        <dbReference type="HAMAP-Rule" id="MF_01398"/>
    </source>
</evidence>
<evidence type="ECO:0000256" key="10">
    <source>
        <dbReference type="ARBA" id="ARBA00023310"/>
    </source>
</evidence>
<evidence type="ECO:0000256" key="8">
    <source>
        <dbReference type="ARBA" id="ARBA00023065"/>
    </source>
</evidence>
<evidence type="ECO:0000313" key="19">
    <source>
        <dbReference type="EMBL" id="GAA5510673.1"/>
    </source>
</evidence>
<keyword evidence="7 15" id="KW-1133">Transmembrane helix</keyword>
<keyword evidence="2 15" id="KW-0813">Transport</keyword>
<dbReference type="InterPro" id="IPR005864">
    <property type="entry name" value="ATP_synth_F0_bsu_bac"/>
</dbReference>
<comment type="function">
    <text evidence="11 15">F(1)F(0) ATP synthase produces ATP from ADP in the presence of a proton or sodium gradient. F-type ATPases consist of two structural domains, F(1) containing the extramembraneous catalytic core and F(0) containing the membrane proton channel, linked together by a central stalk and a peripheral stalk. During catalysis, ATP synthesis in the catalytic domain of F(1) is coupled via a rotary mechanism of the central stalk subunits to proton translocation.</text>
</comment>
<evidence type="ECO:0000256" key="9">
    <source>
        <dbReference type="ARBA" id="ARBA00023136"/>
    </source>
</evidence>
<dbReference type="CDD" id="cd06503">
    <property type="entry name" value="ATP-synt_Fo_b"/>
    <property type="match status" value="1"/>
</dbReference>
<keyword evidence="3 15" id="KW-1003">Cell membrane</keyword>
<keyword evidence="9 15" id="KW-0472">Membrane</keyword>
<dbReference type="EMBL" id="BAABRO010000026">
    <property type="protein sequence ID" value="GAA5510673.1"/>
    <property type="molecule type" value="Genomic_DNA"/>
</dbReference>
<evidence type="ECO:0000256" key="18">
    <source>
        <dbReference type="SAM" id="SignalP"/>
    </source>
</evidence>
<feature type="transmembrane region" description="Helical" evidence="15">
    <location>
        <begin position="93"/>
        <end position="115"/>
    </location>
</feature>
<name>A0ABP9VZZ1_9BACT</name>
<proteinExistence type="inferred from homology"/>
<keyword evidence="17" id="KW-0175">Coiled coil</keyword>
<dbReference type="InterPro" id="IPR050059">
    <property type="entry name" value="ATP_synthase_B_chain"/>
</dbReference>
<comment type="similarity">
    <text evidence="1 15 16">Belongs to the ATPase B chain family.</text>
</comment>
<feature type="coiled-coil region" evidence="17">
    <location>
        <begin position="119"/>
        <end position="204"/>
    </location>
</feature>
<evidence type="ECO:0000256" key="6">
    <source>
        <dbReference type="ARBA" id="ARBA00022781"/>
    </source>
</evidence>
<feature type="chain" id="PRO_5046147520" description="ATP synthase subunit b" evidence="18">
    <location>
        <begin position="29"/>
        <end position="249"/>
    </location>
</feature>
<dbReference type="HAMAP" id="MF_01398">
    <property type="entry name" value="ATP_synth_b_bprime"/>
    <property type="match status" value="1"/>
</dbReference>
<evidence type="ECO:0000256" key="12">
    <source>
        <dbReference type="ARBA" id="ARBA00025614"/>
    </source>
</evidence>
<evidence type="ECO:0000256" key="4">
    <source>
        <dbReference type="ARBA" id="ARBA00022547"/>
    </source>
</evidence>
<dbReference type="Proteomes" id="UP001416858">
    <property type="component" value="Unassembled WGS sequence"/>
</dbReference>
<evidence type="ECO:0000256" key="14">
    <source>
        <dbReference type="ARBA" id="ARBA00037847"/>
    </source>
</evidence>
<evidence type="ECO:0000256" key="1">
    <source>
        <dbReference type="ARBA" id="ARBA00005513"/>
    </source>
</evidence>
<dbReference type="NCBIfam" id="TIGR01144">
    <property type="entry name" value="ATP_synt_b"/>
    <property type="match status" value="1"/>
</dbReference>
<dbReference type="RefSeq" id="WP_345688797.1">
    <property type="nucleotide sequence ID" value="NZ_BAABRO010000026.1"/>
</dbReference>
<gene>
    <name evidence="15 19" type="primary">atpF</name>
    <name evidence="19" type="ORF">Rcae01_06183</name>
</gene>
<evidence type="ECO:0000313" key="20">
    <source>
        <dbReference type="Proteomes" id="UP001416858"/>
    </source>
</evidence>
<evidence type="ECO:0000256" key="7">
    <source>
        <dbReference type="ARBA" id="ARBA00022989"/>
    </source>
</evidence>
<evidence type="ECO:0000256" key="13">
    <source>
        <dbReference type="ARBA" id="ARBA00026054"/>
    </source>
</evidence>
<keyword evidence="8 15" id="KW-0406">Ion transport</keyword>
<comment type="function">
    <text evidence="12">Component of the F(0) channel, it forms part of the peripheral stalk, linking F(1) to F(0). The b'-subunit is a diverged and duplicated form of b found in plants and photosynthetic bacteria.</text>
</comment>
<accession>A0ABP9VZZ1</accession>
<keyword evidence="20" id="KW-1185">Reference proteome</keyword>
<evidence type="ECO:0000256" key="16">
    <source>
        <dbReference type="RuleBase" id="RU003848"/>
    </source>
</evidence>
<comment type="subunit">
    <text evidence="15">F-type ATPases have 2 components, F(1) - the catalytic core - and F(0) - the membrane proton channel. F(1) has five subunits: alpha(3), beta(3), gamma(1), delta(1), epsilon(1). F(0) has three main subunits: a(1), b(2) and c(10-14). The alpha and beta chains form an alternating ring which encloses part of the gamma chain. F(1) is attached to F(0) by a central stalk formed by the gamma and epsilon chains, while a peripheral stalk is formed by the delta and b chains.</text>
</comment>
<dbReference type="Pfam" id="PF00430">
    <property type="entry name" value="ATP-synt_B"/>
    <property type="match status" value="1"/>
</dbReference>
<keyword evidence="6 15" id="KW-0375">Hydrogen ion transport</keyword>
<evidence type="ECO:0000256" key="11">
    <source>
        <dbReference type="ARBA" id="ARBA00025198"/>
    </source>
</evidence>
<evidence type="ECO:0000256" key="2">
    <source>
        <dbReference type="ARBA" id="ARBA00022448"/>
    </source>
</evidence>
<keyword evidence="5 15" id="KW-0812">Transmembrane</keyword>
<comment type="subcellular location">
    <subcellularLocation>
        <location evidence="15">Cell membrane</location>
        <topology evidence="15">Single-pass membrane protein</topology>
    </subcellularLocation>
    <subcellularLocation>
        <location evidence="14">Endomembrane system</location>
        <topology evidence="14">Single-pass membrane protein</topology>
    </subcellularLocation>
</comment>
<comment type="subunit">
    <text evidence="13">F-type ATPases have 2 components, F(1) - the catalytic core - and F(0) - the membrane proton channel. F(1) has five subunits: alpha(3), beta(3), gamma(1), delta(1), epsilon(1). F(0) has four main subunits: a(1), b(2) and c(10-14). The alpha and beta chains form an alternating ring which encloses part of the gamma chain. F(1) is attached to F(0) by a central stalk formed by the gamma and epsilon chains, while a peripheral stalk is formed by the delta and b chains.</text>
</comment>
<organism evidence="19 20">
    <name type="scientific">Novipirellula caenicola</name>
    <dbReference type="NCBI Taxonomy" id="1536901"/>
    <lineage>
        <taxon>Bacteria</taxon>
        <taxon>Pseudomonadati</taxon>
        <taxon>Planctomycetota</taxon>
        <taxon>Planctomycetia</taxon>
        <taxon>Pirellulales</taxon>
        <taxon>Pirellulaceae</taxon>
        <taxon>Novipirellula</taxon>
    </lineage>
</organism>
<dbReference type="PANTHER" id="PTHR33445">
    <property type="entry name" value="ATP SYNTHASE SUBUNIT B', CHLOROPLASTIC"/>
    <property type="match status" value="1"/>
</dbReference>
<dbReference type="PANTHER" id="PTHR33445:SF1">
    <property type="entry name" value="ATP SYNTHASE SUBUNIT B"/>
    <property type="match status" value="1"/>
</dbReference>